<dbReference type="InterPro" id="IPR027417">
    <property type="entry name" value="P-loop_NTPase"/>
</dbReference>
<dbReference type="FunFam" id="1.20.58.760:FF:000002">
    <property type="entry name" value="ATP-dependent zinc metalloprotease FtsH"/>
    <property type="match status" value="1"/>
</dbReference>
<feature type="compositionally biased region" description="Low complexity" evidence="16">
    <location>
        <begin position="81"/>
        <end position="111"/>
    </location>
</feature>
<dbReference type="Gene3D" id="1.20.58.760">
    <property type="entry name" value="Peptidase M41"/>
    <property type="match status" value="1"/>
</dbReference>
<comment type="similarity">
    <text evidence="3">In the C-terminal section; belongs to the peptidase M41 family.</text>
</comment>
<dbReference type="GO" id="GO:0006508">
    <property type="term" value="P:proteolysis"/>
    <property type="evidence" value="ECO:0007669"/>
    <property type="project" value="UniProtKB-KW"/>
</dbReference>
<dbReference type="GO" id="GO:0016887">
    <property type="term" value="F:ATP hydrolysis activity"/>
    <property type="evidence" value="ECO:0007669"/>
    <property type="project" value="InterPro"/>
</dbReference>
<dbReference type="SUPFAM" id="SSF52540">
    <property type="entry name" value="P-loop containing nucleoside triphosphate hydrolases"/>
    <property type="match status" value="1"/>
</dbReference>
<feature type="compositionally biased region" description="Low complexity" evidence="16">
    <location>
        <begin position="118"/>
        <end position="174"/>
    </location>
</feature>
<keyword evidence="8" id="KW-0547">Nucleotide-binding</keyword>
<dbReference type="Gene3D" id="3.40.50.300">
    <property type="entry name" value="P-loop containing nucleotide triphosphate hydrolases"/>
    <property type="match status" value="1"/>
</dbReference>
<dbReference type="HAMAP" id="MF_01458">
    <property type="entry name" value="FtsH"/>
    <property type="match status" value="1"/>
</dbReference>
<dbReference type="OrthoDB" id="1413014at2759"/>
<dbReference type="Pfam" id="PF01434">
    <property type="entry name" value="Peptidase_M41"/>
    <property type="match status" value="1"/>
</dbReference>
<dbReference type="GO" id="GO:0031966">
    <property type="term" value="C:mitochondrial membrane"/>
    <property type="evidence" value="ECO:0007669"/>
    <property type="project" value="UniProtKB-SubCell"/>
</dbReference>
<evidence type="ECO:0000256" key="5">
    <source>
        <dbReference type="ARBA" id="ARBA00022670"/>
    </source>
</evidence>
<dbReference type="Pfam" id="PF17862">
    <property type="entry name" value="AAA_lid_3"/>
    <property type="match status" value="1"/>
</dbReference>
<dbReference type="CDD" id="cd19501">
    <property type="entry name" value="RecA-like_FtsH"/>
    <property type="match status" value="1"/>
</dbReference>
<dbReference type="GO" id="GO:0004222">
    <property type="term" value="F:metalloendopeptidase activity"/>
    <property type="evidence" value="ECO:0007669"/>
    <property type="project" value="InterPro"/>
</dbReference>
<organism evidence="18 19">
    <name type="scientific">Chlorella vulgaris</name>
    <name type="common">Green alga</name>
    <dbReference type="NCBI Taxonomy" id="3077"/>
    <lineage>
        <taxon>Eukaryota</taxon>
        <taxon>Viridiplantae</taxon>
        <taxon>Chlorophyta</taxon>
        <taxon>core chlorophytes</taxon>
        <taxon>Trebouxiophyceae</taxon>
        <taxon>Chlorellales</taxon>
        <taxon>Chlorellaceae</taxon>
        <taxon>Chlorella clade</taxon>
        <taxon>Chlorella</taxon>
    </lineage>
</organism>
<evidence type="ECO:0000256" key="13">
    <source>
        <dbReference type="ARBA" id="ARBA00023049"/>
    </source>
</evidence>
<dbReference type="Gene3D" id="1.10.8.60">
    <property type="match status" value="1"/>
</dbReference>
<dbReference type="GO" id="GO:0045037">
    <property type="term" value="P:protein import into chloroplast stroma"/>
    <property type="evidence" value="ECO:0007669"/>
    <property type="project" value="TreeGrafter"/>
</dbReference>
<dbReference type="Pfam" id="PF00004">
    <property type="entry name" value="AAA"/>
    <property type="match status" value="1"/>
</dbReference>
<evidence type="ECO:0000256" key="6">
    <source>
        <dbReference type="ARBA" id="ARBA00022692"/>
    </source>
</evidence>
<dbReference type="GO" id="GO:0009507">
    <property type="term" value="C:chloroplast"/>
    <property type="evidence" value="ECO:0007669"/>
    <property type="project" value="TreeGrafter"/>
</dbReference>
<evidence type="ECO:0000256" key="11">
    <source>
        <dbReference type="ARBA" id="ARBA00022840"/>
    </source>
</evidence>
<evidence type="ECO:0000256" key="3">
    <source>
        <dbReference type="ARBA" id="ARBA00010044"/>
    </source>
</evidence>
<dbReference type="InterPro" id="IPR000642">
    <property type="entry name" value="Peptidase_M41"/>
</dbReference>
<evidence type="ECO:0000256" key="1">
    <source>
        <dbReference type="ARBA" id="ARBA00001947"/>
    </source>
</evidence>
<comment type="cofactor">
    <cofactor evidence="1">
        <name>Zn(2+)</name>
        <dbReference type="ChEBI" id="CHEBI:29105"/>
    </cofactor>
</comment>
<keyword evidence="19" id="KW-1185">Reference proteome</keyword>
<evidence type="ECO:0000256" key="2">
    <source>
        <dbReference type="ARBA" id="ARBA00004325"/>
    </source>
</evidence>
<dbReference type="InterPro" id="IPR037219">
    <property type="entry name" value="Peptidase_M41-like"/>
</dbReference>
<evidence type="ECO:0000256" key="4">
    <source>
        <dbReference type="ARBA" id="ARBA00010550"/>
    </source>
</evidence>
<reference evidence="18" key="1">
    <citation type="journal article" date="2019" name="Plant J.">
        <title>Chlorella vulgaris genome assembly and annotation reveals the molecular basis for metabolic acclimation to high light conditions.</title>
        <authorList>
            <person name="Cecchin M."/>
            <person name="Marcolungo L."/>
            <person name="Rossato M."/>
            <person name="Girolomoni L."/>
            <person name="Cosentino E."/>
            <person name="Cuine S."/>
            <person name="Li-Beisson Y."/>
            <person name="Delledonne M."/>
            <person name="Ballottari M."/>
        </authorList>
    </citation>
    <scope>NUCLEOTIDE SEQUENCE</scope>
    <source>
        <strain evidence="18">211/11P</strain>
    </source>
</reference>
<dbReference type="InterPro" id="IPR005936">
    <property type="entry name" value="FtsH"/>
</dbReference>
<accession>A0A9D4Z3C7</accession>
<keyword evidence="10" id="KW-0862">Zinc</keyword>
<dbReference type="InterPro" id="IPR003593">
    <property type="entry name" value="AAA+_ATPase"/>
</dbReference>
<dbReference type="SMART" id="SM00382">
    <property type="entry name" value="AAA"/>
    <property type="match status" value="1"/>
</dbReference>
<keyword evidence="15" id="KW-0472">Membrane</keyword>
<evidence type="ECO:0000313" key="19">
    <source>
        <dbReference type="Proteomes" id="UP001055712"/>
    </source>
</evidence>
<name>A0A9D4Z3C7_CHLVU</name>
<proteinExistence type="inferred from homology"/>
<evidence type="ECO:0000256" key="10">
    <source>
        <dbReference type="ARBA" id="ARBA00022833"/>
    </source>
</evidence>
<dbReference type="Proteomes" id="UP001055712">
    <property type="component" value="Unassembled WGS sequence"/>
</dbReference>
<keyword evidence="14" id="KW-0496">Mitochondrion</keyword>
<comment type="subcellular location">
    <subcellularLocation>
        <location evidence="2">Mitochondrion membrane</location>
    </subcellularLocation>
</comment>
<feature type="region of interest" description="Disordered" evidence="16">
    <location>
        <begin position="78"/>
        <end position="185"/>
    </location>
</feature>
<dbReference type="InterPro" id="IPR003960">
    <property type="entry name" value="ATPase_AAA_CS"/>
</dbReference>
<dbReference type="GO" id="GO:0004176">
    <property type="term" value="F:ATP-dependent peptidase activity"/>
    <property type="evidence" value="ECO:0007669"/>
    <property type="project" value="InterPro"/>
</dbReference>
<evidence type="ECO:0000313" key="18">
    <source>
        <dbReference type="EMBL" id="KAI3438821.1"/>
    </source>
</evidence>
<keyword evidence="9" id="KW-0378">Hydrolase</keyword>
<dbReference type="FunFam" id="1.10.8.60:FF:000001">
    <property type="entry name" value="ATP-dependent zinc metalloprotease FtsH"/>
    <property type="match status" value="1"/>
</dbReference>
<keyword evidence="7" id="KW-0479">Metal-binding</keyword>
<dbReference type="InterPro" id="IPR041569">
    <property type="entry name" value="AAA_lid_3"/>
</dbReference>
<dbReference type="SUPFAM" id="SSF140990">
    <property type="entry name" value="FtsH protease domain-like"/>
    <property type="match status" value="1"/>
</dbReference>
<feature type="compositionally biased region" description="Low complexity" evidence="16">
    <location>
        <begin position="930"/>
        <end position="988"/>
    </location>
</feature>
<dbReference type="EMBL" id="SIDB01000001">
    <property type="protein sequence ID" value="KAI3438821.1"/>
    <property type="molecule type" value="Genomic_DNA"/>
</dbReference>
<evidence type="ECO:0000256" key="15">
    <source>
        <dbReference type="ARBA" id="ARBA00023136"/>
    </source>
</evidence>
<dbReference type="GO" id="GO:0005524">
    <property type="term" value="F:ATP binding"/>
    <property type="evidence" value="ECO:0007669"/>
    <property type="project" value="UniProtKB-KW"/>
</dbReference>
<evidence type="ECO:0000256" key="14">
    <source>
        <dbReference type="ARBA" id="ARBA00023128"/>
    </source>
</evidence>
<reference evidence="18" key="2">
    <citation type="submission" date="2020-11" db="EMBL/GenBank/DDBJ databases">
        <authorList>
            <person name="Cecchin M."/>
            <person name="Marcolungo L."/>
            <person name="Rossato M."/>
            <person name="Girolomoni L."/>
            <person name="Cosentino E."/>
            <person name="Cuine S."/>
            <person name="Li-Beisson Y."/>
            <person name="Delledonne M."/>
            <person name="Ballottari M."/>
        </authorList>
    </citation>
    <scope>NUCLEOTIDE SEQUENCE</scope>
    <source>
        <strain evidence="18">211/11P</strain>
        <tissue evidence="18">Whole cell</tissue>
    </source>
</reference>
<evidence type="ECO:0000256" key="7">
    <source>
        <dbReference type="ARBA" id="ARBA00022723"/>
    </source>
</evidence>
<keyword evidence="12" id="KW-1133">Transmembrane helix</keyword>
<dbReference type="FunFam" id="3.40.50.300:FF:000195">
    <property type="entry name" value="ATP-dependent zinc metalloprotease FTSH 11"/>
    <property type="match status" value="1"/>
</dbReference>
<keyword evidence="13" id="KW-0482">Metalloprotease</keyword>
<keyword evidence="6" id="KW-0812">Transmembrane</keyword>
<evidence type="ECO:0000256" key="12">
    <source>
        <dbReference type="ARBA" id="ARBA00022989"/>
    </source>
</evidence>
<evidence type="ECO:0000256" key="16">
    <source>
        <dbReference type="SAM" id="MobiDB-lite"/>
    </source>
</evidence>
<keyword evidence="11" id="KW-0067">ATP-binding</keyword>
<feature type="compositionally biased region" description="Gly residues" evidence="16">
    <location>
        <begin position="913"/>
        <end position="925"/>
    </location>
</feature>
<evidence type="ECO:0000256" key="8">
    <source>
        <dbReference type="ARBA" id="ARBA00022741"/>
    </source>
</evidence>
<comment type="similarity">
    <text evidence="4">In the N-terminal section; belongs to the AAA ATPase family.</text>
</comment>
<evidence type="ECO:0000259" key="17">
    <source>
        <dbReference type="SMART" id="SM00382"/>
    </source>
</evidence>
<protein>
    <recommendedName>
        <fullName evidence="17">AAA+ ATPase domain-containing protein</fullName>
    </recommendedName>
</protein>
<feature type="region of interest" description="Disordered" evidence="16">
    <location>
        <begin position="906"/>
        <end position="988"/>
    </location>
</feature>
<dbReference type="GO" id="GO:0046872">
    <property type="term" value="F:metal ion binding"/>
    <property type="evidence" value="ECO:0007669"/>
    <property type="project" value="UniProtKB-KW"/>
</dbReference>
<dbReference type="PANTHER" id="PTHR23076:SF97">
    <property type="entry name" value="ATP-DEPENDENT ZINC METALLOPROTEASE YME1L1"/>
    <property type="match status" value="1"/>
</dbReference>
<evidence type="ECO:0000256" key="9">
    <source>
        <dbReference type="ARBA" id="ARBA00022801"/>
    </source>
</evidence>
<comment type="caution">
    <text evidence="18">The sequence shown here is derived from an EMBL/GenBank/DDBJ whole genome shotgun (WGS) entry which is preliminary data.</text>
</comment>
<dbReference type="PANTHER" id="PTHR23076">
    <property type="entry name" value="METALLOPROTEASE M41 FTSH"/>
    <property type="match status" value="1"/>
</dbReference>
<sequence>MDIPVAAQVNRTAANPPRRQPGCAGINPGRSYHTASLQQAAWSDMAALRPAAACRPCSLAPPSLRRLSTSCPRALPGGRLPWQNTPRPQQWQQQRRLAVWRRSATAPTLATGGEGEEAGNVSASTSAATPAEASSSAASQPTSRSSAPQAQPTSESPQAAASAASGVQAEASSSGDQPGPAWLKGEPSWLTAMRIGGDATASVATGGLGAAAGGDGSGPQLTVMAALAAFFRVLGDTLRVLLRLLVVEPLSWLLNRSGLLAIRAADVVQHLERTNRVAPLDADAVAAALRVLNKQHPAAAAEFVERNCLAGGGGQAAGSTFAVNAAVAREYITALVKTGRLSQYGDSAAAAAPSEGQSHRSLPQLLAELQVVAGGSSLTPEPGASLARPLHVIVRGQEKTASPLSWISSFFWSCVGVLSILYIMTAGAATFRRLQGSSGPVGMPGNPASVATASGSGGMFAAKEYNKEDMPEKSVKKFTDVKGCDEAIAELAEIVEYLKHPEKFTRLGGKLPKGVLLTGLPGTGKTLLARAVAGEAGVPFFYKAGSEFDEMFVGVGSRRVRSLFAAAKKKAPCIIFIDEIDAMGGKRTNWESSGGSRKTLNQLLTDMDGFEENSGVVVVAATNLPELLDPALTRPGRFDRQVAVTLPDVKGRQQIIDLYLKGKPVTADVDTELLARRTPGFSGAELANLVNESALLAARYDRDAISLNLLDEARDKILMGTPRIITQSDEARKLTAYHEGGHALVALYTPGAKPIHKATIVPRGHALGMVSQVPEKDEYSTTRQQMMAHIDVCMGGKAAEAMIFGEDQVTSGATSDLRQATRMARHMVMECGMNERIGPVSVGEEQSPSTRQAVDAEVETMLKGAYQRVVGLLREKEGELHALAQALLETETLTLADIQSLVLAHNSPELPGGPAGGGGGSGGGSEGRRTTAPAPTAAAASRGVGDAAAPAPAPAAAAAAAAAAASAPAASPNSVRAAARAAAARLGK</sequence>
<dbReference type="PROSITE" id="PS00674">
    <property type="entry name" value="AAA"/>
    <property type="match status" value="1"/>
</dbReference>
<keyword evidence="5" id="KW-0645">Protease</keyword>
<dbReference type="InterPro" id="IPR003959">
    <property type="entry name" value="ATPase_AAA_core"/>
</dbReference>
<feature type="domain" description="AAA+ ATPase" evidence="17">
    <location>
        <begin position="511"/>
        <end position="648"/>
    </location>
</feature>
<dbReference type="AlphaFoldDB" id="A0A9D4Z3C7"/>
<gene>
    <name evidence="18" type="ORF">D9Q98_001238</name>
</gene>